<dbReference type="Gene3D" id="3.90.470.10">
    <property type="entry name" value="Ribosomal protein L22/L17"/>
    <property type="match status" value="1"/>
</dbReference>
<proteinExistence type="inferred from homology"/>
<gene>
    <name evidence="7" type="ORF">PYX00_010760</name>
</gene>
<dbReference type="Pfam" id="PF00237">
    <property type="entry name" value="Ribosomal_L22"/>
    <property type="match status" value="1"/>
</dbReference>
<evidence type="ECO:0000256" key="5">
    <source>
        <dbReference type="ARBA" id="ARBA00035506"/>
    </source>
</evidence>
<organism evidence="7">
    <name type="scientific">Menopon gallinae</name>
    <name type="common">poultry shaft louse</name>
    <dbReference type="NCBI Taxonomy" id="328185"/>
    <lineage>
        <taxon>Eukaryota</taxon>
        <taxon>Metazoa</taxon>
        <taxon>Ecdysozoa</taxon>
        <taxon>Arthropoda</taxon>
        <taxon>Hexapoda</taxon>
        <taxon>Insecta</taxon>
        <taxon>Pterygota</taxon>
        <taxon>Neoptera</taxon>
        <taxon>Paraneoptera</taxon>
        <taxon>Psocodea</taxon>
        <taxon>Troctomorpha</taxon>
        <taxon>Phthiraptera</taxon>
        <taxon>Amblycera</taxon>
        <taxon>Menoponidae</taxon>
        <taxon>Menopon</taxon>
    </lineage>
</organism>
<dbReference type="GO" id="GO:0003735">
    <property type="term" value="F:structural constituent of ribosome"/>
    <property type="evidence" value="ECO:0007669"/>
    <property type="project" value="InterPro"/>
</dbReference>
<dbReference type="GO" id="GO:0006412">
    <property type="term" value="P:translation"/>
    <property type="evidence" value="ECO:0007669"/>
    <property type="project" value="InterPro"/>
</dbReference>
<evidence type="ECO:0000256" key="3">
    <source>
        <dbReference type="ARBA" id="ARBA00023274"/>
    </source>
</evidence>
<comment type="caution">
    <text evidence="7">The sequence shown here is derived from an EMBL/GenBank/DDBJ whole genome shotgun (WGS) entry which is preliminary data.</text>
</comment>
<name>A0AAW2HHM4_9NEOP</name>
<comment type="similarity">
    <text evidence="1 6">Belongs to the universal ribosomal protein uL22 family.</text>
</comment>
<reference evidence="7" key="1">
    <citation type="journal article" date="2024" name="Gigascience">
        <title>Chromosome-level genome of the poultry shaft louse Menopon gallinae provides insight into the host-switching and adaptive evolution of parasitic lice.</title>
        <authorList>
            <person name="Xu Y."/>
            <person name="Ma L."/>
            <person name="Liu S."/>
            <person name="Liang Y."/>
            <person name="Liu Q."/>
            <person name="He Z."/>
            <person name="Tian L."/>
            <person name="Duan Y."/>
            <person name="Cai W."/>
            <person name="Li H."/>
            <person name="Song F."/>
        </authorList>
    </citation>
    <scope>NUCLEOTIDE SEQUENCE</scope>
    <source>
        <strain evidence="7">Cailab_2023a</strain>
    </source>
</reference>
<evidence type="ECO:0000256" key="2">
    <source>
        <dbReference type="ARBA" id="ARBA00022980"/>
    </source>
</evidence>
<evidence type="ECO:0000256" key="6">
    <source>
        <dbReference type="RuleBase" id="RU004005"/>
    </source>
</evidence>
<evidence type="ECO:0000256" key="4">
    <source>
        <dbReference type="ARBA" id="ARBA00035286"/>
    </source>
</evidence>
<dbReference type="AlphaFoldDB" id="A0AAW2HHM4"/>
<accession>A0AAW2HHM4</accession>
<dbReference type="InterPro" id="IPR001063">
    <property type="entry name" value="Ribosomal_uL22"/>
</dbReference>
<evidence type="ECO:0000313" key="7">
    <source>
        <dbReference type="EMBL" id="KAL0269013.1"/>
    </source>
</evidence>
<keyword evidence="3 6" id="KW-0687">Ribonucleoprotein</keyword>
<dbReference type="SUPFAM" id="SSF54843">
    <property type="entry name" value="Ribosomal protein L22"/>
    <property type="match status" value="1"/>
</dbReference>
<dbReference type="PANTHER" id="PTHR13501:SF8">
    <property type="entry name" value="LARGE RIBOSOMAL SUBUNIT PROTEIN UL22M"/>
    <property type="match status" value="1"/>
</dbReference>
<sequence length="211" mass="25183">MLRSLGNDFLSSFKRIPMLVGTNPVRSKWTIKGSEINDDPVKCHLWKSYNEKVYPPQTPDEKQRPGFVCHVKEDIRYSYKRMWYLACLVRGMSIDEALKQLQFVKKKGAEIARETLLEAQEMAVNEHNIEFKTNLWVSESFVGKSYRLKGKRRCARGRLTNIHYDYIHYFVTLEEGTPPEYYYYNKKNQTLKEMYDKWLDDMRNRKVIECL</sequence>
<dbReference type="InterPro" id="IPR047867">
    <property type="entry name" value="Ribosomal_uL22_bac/org-type"/>
</dbReference>
<dbReference type="PANTHER" id="PTHR13501">
    <property type="entry name" value="CHLOROPLAST 50S RIBOSOMAL PROTEIN L22-RELATED"/>
    <property type="match status" value="1"/>
</dbReference>
<evidence type="ECO:0000256" key="1">
    <source>
        <dbReference type="ARBA" id="ARBA00009451"/>
    </source>
</evidence>
<dbReference type="InterPro" id="IPR036394">
    <property type="entry name" value="Ribosomal_uL22_sf"/>
</dbReference>
<protein>
    <recommendedName>
        <fullName evidence="4">Large ribosomal subunit protein uL22m</fullName>
    </recommendedName>
    <alternativeName>
        <fullName evidence="5">39S ribosomal protein L22, mitochondrial</fullName>
    </alternativeName>
</protein>
<dbReference type="EMBL" id="JARGDH010000005">
    <property type="protein sequence ID" value="KAL0269013.1"/>
    <property type="molecule type" value="Genomic_DNA"/>
</dbReference>
<dbReference type="GO" id="GO:0005762">
    <property type="term" value="C:mitochondrial large ribosomal subunit"/>
    <property type="evidence" value="ECO:0007669"/>
    <property type="project" value="TreeGrafter"/>
</dbReference>
<keyword evidence="2 6" id="KW-0689">Ribosomal protein</keyword>